<keyword evidence="1 2" id="KW-0238">DNA-binding</keyword>
<gene>
    <name evidence="4" type="ORF">H8695_04455</name>
</gene>
<dbReference type="SUPFAM" id="SSF46689">
    <property type="entry name" value="Homeodomain-like"/>
    <property type="match status" value="1"/>
</dbReference>
<dbReference type="PANTHER" id="PTHR43479">
    <property type="entry name" value="ACREF/ENVCD OPERON REPRESSOR-RELATED"/>
    <property type="match status" value="1"/>
</dbReference>
<sequence>MNPNKMDRRVRYTKSALRESLLELLREKPIGRVTVADLCRRADINRNTFYAHYQSPGQLLLEIEDELFEEISRSLRESNLSVGSIDGLLEEILQLIAQNSDLCAILFGEFGDKDYIRKIMYIAHDESMRQWGTVTSLSQTQLERIYTFVVNGSVAVISEWLAGGAKESTREIADFINAMSAKGLGAYFKA</sequence>
<proteinExistence type="predicted"/>
<dbReference type="PROSITE" id="PS50977">
    <property type="entry name" value="HTH_TETR_2"/>
    <property type="match status" value="1"/>
</dbReference>
<dbReference type="InterPro" id="IPR050624">
    <property type="entry name" value="HTH-type_Tx_Regulator"/>
</dbReference>
<comment type="caution">
    <text evidence="4">The sequence shown here is derived from an EMBL/GenBank/DDBJ whole genome shotgun (WGS) entry which is preliminary data.</text>
</comment>
<dbReference type="GO" id="GO:0003677">
    <property type="term" value="F:DNA binding"/>
    <property type="evidence" value="ECO:0007669"/>
    <property type="project" value="UniProtKB-UniRule"/>
</dbReference>
<dbReference type="Proteomes" id="UP000620366">
    <property type="component" value="Unassembled WGS sequence"/>
</dbReference>
<evidence type="ECO:0000313" key="5">
    <source>
        <dbReference type="Proteomes" id="UP000620366"/>
    </source>
</evidence>
<dbReference type="InterPro" id="IPR001647">
    <property type="entry name" value="HTH_TetR"/>
</dbReference>
<dbReference type="InterPro" id="IPR039532">
    <property type="entry name" value="TetR_C_Firmicutes"/>
</dbReference>
<dbReference type="RefSeq" id="WP_249299680.1">
    <property type="nucleotide sequence ID" value="NZ_JACRSP010000002.1"/>
</dbReference>
<evidence type="ECO:0000256" key="2">
    <source>
        <dbReference type="PROSITE-ProRule" id="PRU00335"/>
    </source>
</evidence>
<feature type="DNA-binding region" description="H-T-H motif" evidence="2">
    <location>
        <begin position="34"/>
        <end position="53"/>
    </location>
</feature>
<dbReference type="PANTHER" id="PTHR43479:SF7">
    <property type="entry name" value="TETR-FAMILY TRANSCRIPTIONAL REGULATOR"/>
    <property type="match status" value="1"/>
</dbReference>
<name>A0A926HUH2_9FIRM</name>
<dbReference type="EMBL" id="JACRSP010000002">
    <property type="protein sequence ID" value="MBC8535940.1"/>
    <property type="molecule type" value="Genomic_DNA"/>
</dbReference>
<keyword evidence="5" id="KW-1185">Reference proteome</keyword>
<evidence type="ECO:0000259" key="3">
    <source>
        <dbReference type="PROSITE" id="PS50977"/>
    </source>
</evidence>
<dbReference type="InterPro" id="IPR009057">
    <property type="entry name" value="Homeodomain-like_sf"/>
</dbReference>
<organism evidence="4 5">
    <name type="scientific">Feifania hominis</name>
    <dbReference type="NCBI Taxonomy" id="2763660"/>
    <lineage>
        <taxon>Bacteria</taxon>
        <taxon>Bacillati</taxon>
        <taxon>Bacillota</taxon>
        <taxon>Clostridia</taxon>
        <taxon>Eubacteriales</taxon>
        <taxon>Feifaniaceae</taxon>
        <taxon>Feifania</taxon>
    </lineage>
</organism>
<dbReference type="AlphaFoldDB" id="A0A926HUH2"/>
<feature type="domain" description="HTH tetR-type" evidence="3">
    <location>
        <begin position="11"/>
        <end position="71"/>
    </location>
</feature>
<protein>
    <submittedName>
        <fullName evidence="4">TetR/AcrR family transcriptional regulator</fullName>
    </submittedName>
</protein>
<dbReference type="Pfam" id="PF14278">
    <property type="entry name" value="TetR_C_8"/>
    <property type="match status" value="1"/>
</dbReference>
<evidence type="ECO:0000313" key="4">
    <source>
        <dbReference type="EMBL" id="MBC8535940.1"/>
    </source>
</evidence>
<reference evidence="4" key="1">
    <citation type="submission" date="2020-08" db="EMBL/GenBank/DDBJ databases">
        <title>Genome public.</title>
        <authorList>
            <person name="Liu C."/>
            <person name="Sun Q."/>
        </authorList>
    </citation>
    <scope>NUCLEOTIDE SEQUENCE</scope>
    <source>
        <strain evidence="4">BX7</strain>
    </source>
</reference>
<evidence type="ECO:0000256" key="1">
    <source>
        <dbReference type="ARBA" id="ARBA00023125"/>
    </source>
</evidence>
<dbReference type="Gene3D" id="1.10.357.10">
    <property type="entry name" value="Tetracycline Repressor, domain 2"/>
    <property type="match status" value="1"/>
</dbReference>
<dbReference type="Pfam" id="PF00440">
    <property type="entry name" value="TetR_N"/>
    <property type="match status" value="1"/>
</dbReference>
<accession>A0A926HUH2</accession>